<keyword evidence="2" id="KW-1185">Reference proteome</keyword>
<accession>A0ABD1YK32</accession>
<evidence type="ECO:0000313" key="1">
    <source>
        <dbReference type="EMBL" id="KAL2630981.1"/>
    </source>
</evidence>
<reference evidence="1 2" key="1">
    <citation type="submission" date="2024-09" db="EMBL/GenBank/DDBJ databases">
        <title>Chromosome-scale assembly of Riccia fluitans.</title>
        <authorList>
            <person name="Paukszto L."/>
            <person name="Sawicki J."/>
            <person name="Karawczyk K."/>
            <person name="Piernik-Szablinska J."/>
            <person name="Szczecinska M."/>
            <person name="Mazdziarz M."/>
        </authorList>
    </citation>
    <scope>NUCLEOTIDE SEQUENCE [LARGE SCALE GENOMIC DNA]</scope>
    <source>
        <strain evidence="1">Rf_01</strain>
        <tissue evidence="1">Aerial parts of the thallus</tissue>
    </source>
</reference>
<protein>
    <submittedName>
        <fullName evidence="1">Uncharacterized protein</fullName>
    </submittedName>
</protein>
<name>A0ABD1YK32_9MARC</name>
<gene>
    <name evidence="1" type="ORF">R1flu_015667</name>
</gene>
<dbReference type="AlphaFoldDB" id="A0ABD1YK32"/>
<dbReference type="EMBL" id="JBHFFA010000004">
    <property type="protein sequence ID" value="KAL2630981.1"/>
    <property type="molecule type" value="Genomic_DNA"/>
</dbReference>
<organism evidence="1 2">
    <name type="scientific">Riccia fluitans</name>
    <dbReference type="NCBI Taxonomy" id="41844"/>
    <lineage>
        <taxon>Eukaryota</taxon>
        <taxon>Viridiplantae</taxon>
        <taxon>Streptophyta</taxon>
        <taxon>Embryophyta</taxon>
        <taxon>Marchantiophyta</taxon>
        <taxon>Marchantiopsida</taxon>
        <taxon>Marchantiidae</taxon>
        <taxon>Marchantiales</taxon>
        <taxon>Ricciaceae</taxon>
        <taxon>Riccia</taxon>
    </lineage>
</organism>
<sequence>MIRFGVGKGIVDSAGIRVRQELASLRIASPCDFMISRAFGFRRLSLLHELVMTSRWISMGSSFQLARSTLGMGFRQHQIFRRFSMSATHALEWPFTLCLTRSGRTFPAHGTSTVSWVSLV</sequence>
<comment type="caution">
    <text evidence="1">The sequence shown here is derived from an EMBL/GenBank/DDBJ whole genome shotgun (WGS) entry which is preliminary data.</text>
</comment>
<evidence type="ECO:0000313" key="2">
    <source>
        <dbReference type="Proteomes" id="UP001605036"/>
    </source>
</evidence>
<dbReference type="Proteomes" id="UP001605036">
    <property type="component" value="Unassembled WGS sequence"/>
</dbReference>
<proteinExistence type="predicted"/>